<protein>
    <submittedName>
        <fullName evidence="6">FAD-dependent oxidoreductase</fullName>
    </submittedName>
</protein>
<evidence type="ECO:0000313" key="7">
    <source>
        <dbReference type="Proteomes" id="UP000503017"/>
    </source>
</evidence>
<evidence type="ECO:0000256" key="4">
    <source>
        <dbReference type="SAM" id="MobiDB-lite"/>
    </source>
</evidence>
<keyword evidence="3" id="KW-0274">FAD</keyword>
<organism evidence="6 7">
    <name type="scientific">Mesorhizobium loti R88b</name>
    <dbReference type="NCBI Taxonomy" id="935548"/>
    <lineage>
        <taxon>Bacteria</taxon>
        <taxon>Pseudomonadati</taxon>
        <taxon>Pseudomonadota</taxon>
        <taxon>Alphaproteobacteria</taxon>
        <taxon>Hyphomicrobiales</taxon>
        <taxon>Phyllobacteriaceae</taxon>
        <taxon>Mesorhizobium</taxon>
    </lineage>
</organism>
<dbReference type="Pfam" id="PF21274">
    <property type="entry name" value="Rng_hyd_C"/>
    <property type="match status" value="1"/>
</dbReference>
<evidence type="ECO:0000256" key="1">
    <source>
        <dbReference type="ARBA" id="ARBA00001974"/>
    </source>
</evidence>
<dbReference type="Gene3D" id="3.30.70.2450">
    <property type="match status" value="1"/>
</dbReference>
<accession>A0A6M7WSS1</accession>
<dbReference type="Gene3D" id="3.40.30.120">
    <property type="match status" value="1"/>
</dbReference>
<dbReference type="AlphaFoldDB" id="A0A6M7WSS1"/>
<comment type="cofactor">
    <cofactor evidence="1">
        <name>FAD</name>
        <dbReference type="ChEBI" id="CHEBI:57692"/>
    </cofactor>
</comment>
<feature type="region of interest" description="Disordered" evidence="4">
    <location>
        <begin position="507"/>
        <end position="542"/>
    </location>
</feature>
<reference evidence="6 7" key="1">
    <citation type="submission" date="2018-10" db="EMBL/GenBank/DDBJ databases">
        <authorList>
            <person name="Perry B.J."/>
            <person name="Sullivan J.T."/>
            <person name="Murphy R.J.T."/>
            <person name="Ramsay J.P."/>
            <person name="Ronson C.W."/>
        </authorList>
    </citation>
    <scope>NUCLEOTIDE SEQUENCE [LARGE SCALE GENOMIC DNA]</scope>
    <source>
        <strain evidence="6 7">R88b</strain>
    </source>
</reference>
<dbReference type="RefSeq" id="WP_080680968.1">
    <property type="nucleotide sequence ID" value="NZ_CP033367.1"/>
</dbReference>
<proteinExistence type="predicted"/>
<sequence length="542" mass="58396">MNNHIDVVVVGAGPVGLLTAIELTLAGARVLVLERLATASMASKAMGIGPLGCEALQRRGMADSIAVAEARTFAAIKQFTQQTGGPDLRGRESKFTGHFAGLSLIRKDAQKEPQRRARPVDQQAVEAMLADRARSLGIEVRRECDVTNFVQQEDAVDVKWVSPAGASQIRCSYLVGCDGGRSSIRKMAGFDFPGTAPTMTMYQAVAEIDHPERLLPSGWHRTPGGVFSYGPFPGRLVMLDFSGPPEDRQAPVTPDEIEAVLRRVSGADVRVKALESGSRWTDNTRLADSYRKGRVLLAGDAAHVHTPFGGQGLGLGLVDAANLGWKLAAVVRGEMPDSLLDTYTAERRPIAEAVLANTLAQMAIMRPDPQAGAIRDIVAKLMQFDDVNRFIGEIMSGLSIRYDLGSERDDVGRLSGDRPIRHGGADVPLYDLMQDGMGVLLDATSDGKASRLVASGTLSIRCVTIDKGPSMLIRPDACIAWSGEETDGLQEALARWFSPALDGGRDPNNDHFCHGPPHLRSVEQPLKPWSNPSGLPWSRPMP</sequence>
<dbReference type="InterPro" id="IPR050641">
    <property type="entry name" value="RIFMO-like"/>
</dbReference>
<dbReference type="Proteomes" id="UP000503017">
    <property type="component" value="Chromosome"/>
</dbReference>
<dbReference type="Gene3D" id="3.50.50.60">
    <property type="entry name" value="FAD/NAD(P)-binding domain"/>
    <property type="match status" value="1"/>
</dbReference>
<dbReference type="GO" id="GO:0016709">
    <property type="term" value="F:oxidoreductase activity, acting on paired donors, with incorporation or reduction of molecular oxygen, NAD(P)H as one donor, and incorporation of one atom of oxygen"/>
    <property type="evidence" value="ECO:0007669"/>
    <property type="project" value="UniProtKB-ARBA"/>
</dbReference>
<dbReference type="Pfam" id="PF01494">
    <property type="entry name" value="FAD_binding_3"/>
    <property type="match status" value="1"/>
</dbReference>
<dbReference type="SUPFAM" id="SSF51905">
    <property type="entry name" value="FAD/NAD(P)-binding domain"/>
    <property type="match status" value="1"/>
</dbReference>
<dbReference type="InterPro" id="IPR036188">
    <property type="entry name" value="FAD/NAD-bd_sf"/>
</dbReference>
<dbReference type="InterPro" id="IPR002938">
    <property type="entry name" value="FAD-bd"/>
</dbReference>
<dbReference type="EMBL" id="CP033367">
    <property type="protein sequence ID" value="QKD05127.1"/>
    <property type="molecule type" value="Genomic_DNA"/>
</dbReference>
<dbReference type="GO" id="GO:0071949">
    <property type="term" value="F:FAD binding"/>
    <property type="evidence" value="ECO:0007669"/>
    <property type="project" value="InterPro"/>
</dbReference>
<evidence type="ECO:0000256" key="3">
    <source>
        <dbReference type="ARBA" id="ARBA00022827"/>
    </source>
</evidence>
<dbReference type="PANTHER" id="PTHR43004">
    <property type="entry name" value="TRK SYSTEM POTASSIUM UPTAKE PROTEIN"/>
    <property type="match status" value="1"/>
</dbReference>
<name>A0A6M7WSS1_RHILI</name>
<dbReference type="PANTHER" id="PTHR43004:SF19">
    <property type="entry name" value="BINDING MONOOXYGENASE, PUTATIVE (JCVI)-RELATED"/>
    <property type="match status" value="1"/>
</dbReference>
<evidence type="ECO:0000313" key="6">
    <source>
        <dbReference type="EMBL" id="QKD05127.1"/>
    </source>
</evidence>
<evidence type="ECO:0000259" key="5">
    <source>
        <dbReference type="Pfam" id="PF01494"/>
    </source>
</evidence>
<keyword evidence="2" id="KW-0285">Flavoprotein</keyword>
<evidence type="ECO:0000256" key="2">
    <source>
        <dbReference type="ARBA" id="ARBA00022630"/>
    </source>
</evidence>
<dbReference type="PRINTS" id="PR00420">
    <property type="entry name" value="RNGMNOXGNASE"/>
</dbReference>
<feature type="domain" description="FAD-binding" evidence="5">
    <location>
        <begin position="5"/>
        <end position="357"/>
    </location>
</feature>
<gene>
    <name evidence="6" type="ORF">EB235_29615</name>
</gene>